<evidence type="ECO:0000256" key="4">
    <source>
        <dbReference type="ARBA" id="ARBA00023316"/>
    </source>
</evidence>
<feature type="compositionally biased region" description="Polar residues" evidence="5">
    <location>
        <begin position="2178"/>
        <end position="2187"/>
    </location>
</feature>
<feature type="region of interest" description="Disordered" evidence="5">
    <location>
        <begin position="2168"/>
        <end position="2187"/>
    </location>
</feature>
<gene>
    <name evidence="8" type="ORF">P3T76_011637</name>
</gene>
<name>A0AAD9LFP3_9STRA</name>
<comment type="subcellular location">
    <subcellularLocation>
        <location evidence="1">Membrane</location>
    </subcellularLocation>
</comment>
<keyword evidence="6" id="KW-1133">Transmembrane helix</keyword>
<dbReference type="GO" id="GO:0071555">
    <property type="term" value="P:cell wall organization"/>
    <property type="evidence" value="ECO:0007669"/>
    <property type="project" value="UniProtKB-KW"/>
</dbReference>
<dbReference type="FunFam" id="2.60.120.200:FF:000157">
    <property type="entry name" value="Beta-glucan synthesis-associated protein SKN1"/>
    <property type="match status" value="3"/>
</dbReference>
<keyword evidence="7" id="KW-0732">Signal</keyword>
<protein>
    <submittedName>
        <fullName evidence="8">Beta-glucan synthesis-associated protein SKN1</fullName>
    </submittedName>
</protein>
<proteinExistence type="predicted"/>
<dbReference type="GO" id="GO:0006078">
    <property type="term" value="P:(1-&gt;6)-beta-D-glucan biosynthetic process"/>
    <property type="evidence" value="ECO:0007669"/>
    <property type="project" value="TreeGrafter"/>
</dbReference>
<dbReference type="Gene3D" id="2.60.120.200">
    <property type="match status" value="6"/>
</dbReference>
<keyword evidence="6" id="KW-0812">Transmembrane</keyword>
<dbReference type="Pfam" id="PF03935">
    <property type="entry name" value="SKN1_KRE6_Sbg1"/>
    <property type="match status" value="6"/>
</dbReference>
<feature type="signal peptide" evidence="7">
    <location>
        <begin position="1"/>
        <end position="18"/>
    </location>
</feature>
<evidence type="ECO:0000313" key="9">
    <source>
        <dbReference type="Proteomes" id="UP001259832"/>
    </source>
</evidence>
<reference evidence="8" key="1">
    <citation type="submission" date="2023-08" db="EMBL/GenBank/DDBJ databases">
        <title>Reference Genome Resource for the Citrus Pathogen Phytophthora citrophthora.</title>
        <authorList>
            <person name="Moller H."/>
            <person name="Coetzee B."/>
            <person name="Rose L.J."/>
            <person name="Van Niekerk J.M."/>
        </authorList>
    </citation>
    <scope>NUCLEOTIDE SEQUENCE</scope>
    <source>
        <strain evidence="8">STE-U-9442</strain>
    </source>
</reference>
<evidence type="ECO:0000313" key="8">
    <source>
        <dbReference type="EMBL" id="KAK1933877.1"/>
    </source>
</evidence>
<dbReference type="SUPFAM" id="SSF49899">
    <property type="entry name" value="Concanavalin A-like lectins/glucanases"/>
    <property type="match status" value="4"/>
</dbReference>
<feature type="chain" id="PRO_5042268691" evidence="7">
    <location>
        <begin position="19"/>
        <end position="2187"/>
    </location>
</feature>
<evidence type="ECO:0000256" key="3">
    <source>
        <dbReference type="ARBA" id="ARBA00023180"/>
    </source>
</evidence>
<evidence type="ECO:0000256" key="5">
    <source>
        <dbReference type="SAM" id="MobiDB-lite"/>
    </source>
</evidence>
<dbReference type="GO" id="GO:0005789">
    <property type="term" value="C:endoplasmic reticulum membrane"/>
    <property type="evidence" value="ECO:0007669"/>
    <property type="project" value="TreeGrafter"/>
</dbReference>
<accession>A0AAD9LFP3</accession>
<comment type="caution">
    <text evidence="8">The sequence shown here is derived from an EMBL/GenBank/DDBJ whole genome shotgun (WGS) entry which is preliminary data.</text>
</comment>
<evidence type="ECO:0000256" key="2">
    <source>
        <dbReference type="ARBA" id="ARBA00023136"/>
    </source>
</evidence>
<feature type="transmembrane region" description="Helical" evidence="6">
    <location>
        <begin position="2124"/>
        <end position="2147"/>
    </location>
</feature>
<dbReference type="InterPro" id="IPR013320">
    <property type="entry name" value="ConA-like_dom_sf"/>
</dbReference>
<dbReference type="GO" id="GO:0015926">
    <property type="term" value="F:glucosidase activity"/>
    <property type="evidence" value="ECO:0007669"/>
    <property type="project" value="TreeGrafter"/>
</dbReference>
<keyword evidence="4" id="KW-0961">Cell wall biogenesis/degradation</keyword>
<keyword evidence="2 6" id="KW-0472">Membrane</keyword>
<dbReference type="Proteomes" id="UP001259832">
    <property type="component" value="Unassembled WGS sequence"/>
</dbReference>
<organism evidence="8 9">
    <name type="scientific">Phytophthora citrophthora</name>
    <dbReference type="NCBI Taxonomy" id="4793"/>
    <lineage>
        <taxon>Eukaryota</taxon>
        <taxon>Sar</taxon>
        <taxon>Stramenopiles</taxon>
        <taxon>Oomycota</taxon>
        <taxon>Peronosporomycetes</taxon>
        <taxon>Peronosporales</taxon>
        <taxon>Peronosporaceae</taxon>
        <taxon>Phytophthora</taxon>
    </lineage>
</organism>
<dbReference type="PANTHER" id="PTHR31361">
    <property type="entry name" value="BETA-GLUCAN SYNTHESIS-ASSOCIATED PROTEIN KRE6-RELATED"/>
    <property type="match status" value="1"/>
</dbReference>
<dbReference type="EMBL" id="JASMQC010000027">
    <property type="protein sequence ID" value="KAK1933877.1"/>
    <property type="molecule type" value="Genomic_DNA"/>
</dbReference>
<evidence type="ECO:0000256" key="7">
    <source>
        <dbReference type="SAM" id="SignalP"/>
    </source>
</evidence>
<feature type="region of interest" description="Disordered" evidence="5">
    <location>
        <begin position="1364"/>
        <end position="1392"/>
    </location>
</feature>
<dbReference type="GO" id="GO:0005886">
    <property type="term" value="C:plasma membrane"/>
    <property type="evidence" value="ECO:0007669"/>
    <property type="project" value="TreeGrafter"/>
</dbReference>
<evidence type="ECO:0000256" key="6">
    <source>
        <dbReference type="SAM" id="Phobius"/>
    </source>
</evidence>
<sequence length="2187" mass="240635">MNLSVFVAVLVTLVTVSTVPVVSKNATGSTYPTKSGIEIWVDPATPKDRQKYVNSRGRSWDLVMSDEFNTKNRSFRPGDDHMWTSLEKPDGVNGALELYSHNMTSTKCDDDGTCYFYIETRDEVNVIHVYNMYTRPPGYQDAYFYYRAAMVQSWNKFCFQGGMLEVRAQLPGAVSDKSGNPDLAMGKSGKVASKAFYPTWPGIWMLGNLGRAIFSASTNRMWPFSYNRCEPDVFNPDNQRISACNDNPGYGMNPNQGRGAPEIDILEGGGLAISSSLQIAPGMPLDYRLFPADAKGADVTNPYCVYTYDCLTPGANMIDVPTSYYNKERGHKSWYQGLRYGSNNFCQQNASLKQDYDTVSASVKAGVKENTCSVKTCPASADVNGDMSFIDDTKTSHWGINSNGTCYPLMNSYMGAYLCDPDNTNENCEKPRNASTPKTKTMSEFNYQMDAISSNWPIHLGGYIDYLTYQVEWVTGEKGYVRWMLDGHPIFEVTTEAFSNVPQNKKKDNPQKVMLEEPMYMIFNVALSRSWGTTPPNAGSECRGDGNDPVANAICDEFPMYMKIDYIRLYQDRGDDLDEDNLMSVGCDPETHPTKKWIDGHIDEYVDDDNPWKEVSGKAFCKIDDDCTIGGNVGTTALKTGKCVKNRCECTYSTSWGGPRCTTALSGSTSTSASSLSNRAYGPPMGLSLSVAGIIVFLSFVSVYMSMISMKKQAAQLTKTNAQAKMAGSMVEDGAFTAVSAANNSSYGTKSGIKSWVDPDTPDERQSYTNSRGRKWDLVMSDEFNVANRSFRPGDDHLWTSLNKPDGVNGALEIYGHNMTSTKCDGDTCYFYIEVSDEPQTISVYNMYKYPPGYQDAHFFYRAGMVQSWNKFCFQGGMLEVRAQLPGAVSDKSGNPDLALGKSGKVASKAYYPTWPGIWMLGNLGRAIFSASTNRMWPFSYNKCEPDVFNPDFQRISACDDDPGYGLNPNQGRGAPEIDLLEGGGLAISSSLQIAPGMPTDFRLFPADAKGADAASPYCVYSYDCKTKGANVIDVPTAYFQQMRGHKSWYQGLRYGANNYCAPDGSAKQDFSTVNKSVETGITDNTCTTDTCPASMDVNGDMGLIDGEGKNHWGINSNGTCYPIMNSYMGAYLCDPDNTNSMCTSPRNSTTPKSNTMSPFNYQMDAISSNWPIHLGGYLDYLVYQVEWVTGENGYVRWMLDGSPIFEVTTDAFSNVPQNSNKTNPVKVMLEEPMYLIFNVALSSSWGATPPNAGNECRGDGTNDETNRICDEFPMYMKVDYIRLYQDLADDLPEDSYMQVGCDPKSHPTKEWIEGHMDEFSDDDNPVKSVSGKAFCKTNDDCTIGGSVGSTLLKTGTCVKSRCACSSTSWSGPRCTEPQSDTSEKSSSLSKRVYGPPMGLTMGVGSIAIFLSIASVWFAAVVTAKETQKMVKTKDAEREARQREVKESQLSNGDLGSMLALVVTFAAGKNASRSSEYPTKSGIKTWVDPATPANRQSYVTSRGRTWQLVMSDEFNTANRSFRPGDDHMWTSLEKPDGVNGALEIYAHNMTGTQCDDDGTCYFYIETDSDNFTISVYNMYTHPPGYMNSTFYYRAAMVQSWNKFCFQGGMLEVRAQLPGAVSKASGNPDLALGKSGQVTDTAYYPTWPGIWMMGNLGRAIFSGSTNRMWPFSYDRCEPELFDPINQRISACDDDPGYGLNANQGRGAPEIDILEGGGLAISSSLQIAPGMPSDFRLYPADTKGVDATNPYCVYSYNCKTDGANLIDVPTKYYQQERGHKSWYQGLRYASNNNCARKSTKVQSFATVNASVTRGITENSCTTTTCPASLDVNGELGLIDGEGKNHWGINSNGTCFPIMNSYMGAYLCDPDNMDARCASPRNSSTPKSNAMDPFNYQMDAISSNWPIHLGAYTDYLTYQLEWVTGKNGYVRWMLAGSPLFEVTADAFSNVPQNSNSSNPQKVMLEEPMSLIFNVALSSSWGTKPPNPGSACKGDGKDAAVNKICDEFPMFMKVDYIRLYQDMADDLDADSYMQVGCDPESHPTKEWIQGHIEEYQDDDNLVTEVTGMAFCKSNSDCTVGGNYAKTDLITGKCVQSRCSCTYPKSWGGPRCTMAHAESSSSKETTRVYGPPISLAFGIAALAVFLTSISVWRGMKSAAIRNAAVIKASMMAKTDPEARRGGDTTTSHVSNA</sequence>
<keyword evidence="9" id="KW-1185">Reference proteome</keyword>
<dbReference type="InterPro" id="IPR005629">
    <property type="entry name" value="Skn1/Kre6/Sbg1"/>
</dbReference>
<dbReference type="PANTHER" id="PTHR31361:SF1">
    <property type="entry name" value="BETA-GLUCAN SYNTHESIS-ASSOCIATED PROTEIN KRE6-RELATED"/>
    <property type="match status" value="1"/>
</dbReference>
<evidence type="ECO:0000256" key="1">
    <source>
        <dbReference type="ARBA" id="ARBA00004370"/>
    </source>
</evidence>
<keyword evidence="3" id="KW-0325">Glycoprotein</keyword>